<comment type="caution">
    <text evidence="2">The sequence shown here is derived from an EMBL/GenBank/DDBJ whole genome shotgun (WGS) entry which is preliminary data.</text>
</comment>
<dbReference type="Proteomes" id="UP001476950">
    <property type="component" value="Unassembled WGS sequence"/>
</dbReference>
<feature type="compositionally biased region" description="Basic residues" evidence="1">
    <location>
        <begin position="282"/>
        <end position="301"/>
    </location>
</feature>
<organism evidence="2 3">
    <name type="scientific">Stenomitos frigidus AS-A4</name>
    <dbReference type="NCBI Taxonomy" id="2933935"/>
    <lineage>
        <taxon>Bacteria</taxon>
        <taxon>Bacillati</taxon>
        <taxon>Cyanobacteriota</taxon>
        <taxon>Cyanophyceae</taxon>
        <taxon>Leptolyngbyales</taxon>
        <taxon>Leptolyngbyaceae</taxon>
        <taxon>Stenomitos</taxon>
    </lineage>
</organism>
<protein>
    <submittedName>
        <fullName evidence="2">Transposase</fullName>
    </submittedName>
</protein>
<evidence type="ECO:0000256" key="1">
    <source>
        <dbReference type="SAM" id="MobiDB-lite"/>
    </source>
</evidence>
<dbReference type="EMBL" id="JAMPLM010000048">
    <property type="protein sequence ID" value="MEP1061935.1"/>
    <property type="molecule type" value="Genomic_DNA"/>
</dbReference>
<feature type="region of interest" description="Disordered" evidence="1">
    <location>
        <begin position="464"/>
        <end position="501"/>
    </location>
</feature>
<gene>
    <name evidence="2" type="ORF">NDI38_26535</name>
</gene>
<accession>A0ABV0KUI9</accession>
<evidence type="ECO:0000313" key="3">
    <source>
        <dbReference type="Proteomes" id="UP001476950"/>
    </source>
</evidence>
<keyword evidence="3" id="KW-1185">Reference proteome</keyword>
<name>A0ABV0KUI9_9CYAN</name>
<reference evidence="2 3" key="1">
    <citation type="submission" date="2022-04" db="EMBL/GenBank/DDBJ databases">
        <title>Positive selection, recombination, and allopatry shape intraspecific diversity of widespread and dominant cyanobacteria.</title>
        <authorList>
            <person name="Wei J."/>
            <person name="Shu W."/>
            <person name="Hu C."/>
        </authorList>
    </citation>
    <scope>NUCLEOTIDE SEQUENCE [LARGE SCALE GENOMIC DNA]</scope>
    <source>
        <strain evidence="2 3">AS-A4</strain>
    </source>
</reference>
<sequence>MPRSKTPSFVTGIPLVVDSAQEKVLLSRWQAGRQLYNACLNEAMVRMALVRQSAAYQATRKLPKGKLRTAAFSAARTAYRYSEFALHAYAKLTADRSKWLAAKLDANTQQTIATRAFKTSERVLFGKARKVRYKVPTRFRCLEGKTNKQGIRWTGEGLTWGKLYIPGMIDPDNKVMQHGLTSPIKYVRLLWRELNGVRRWYAQLICEGLPYAKPENYVSKGTVGLDLNVSNVAFVADDQAGLLPFAEGVPTFEQEISALQRQMERSKRANNPDNFEPAFTARRGRKTVKKKGKSKKGKRQWHNSNRYRTLTRKKRELERRKVAYAKSQNRRLVNELLRHGNHIKTERVSVKGWQKRYGKAIAAKSPGFFQAELVRKAANAGGSVTKFSTQTTALSQTHLTGEHIKKSLSERVHHDQTGRVMHRDLFSAYLARYVVQDKLSLQDAVDQYPGMEAALLGAWEHDQSAKRVGAAESPKSEPPVEQIPSHSEKASQISHSGLKAC</sequence>
<dbReference type="RefSeq" id="WP_190455484.1">
    <property type="nucleotide sequence ID" value="NZ_JAMPLM010000048.1"/>
</dbReference>
<feature type="region of interest" description="Disordered" evidence="1">
    <location>
        <begin position="264"/>
        <end position="316"/>
    </location>
</feature>
<proteinExistence type="predicted"/>
<evidence type="ECO:0000313" key="2">
    <source>
        <dbReference type="EMBL" id="MEP1061935.1"/>
    </source>
</evidence>